<dbReference type="PRINTS" id="PR00950">
    <property type="entry name" value="TYPE3IMSPROT"/>
</dbReference>
<evidence type="ECO:0000256" key="2">
    <source>
        <dbReference type="ARBA" id="ARBA00010690"/>
    </source>
</evidence>
<keyword evidence="9 13" id="KW-1133">Transmembrane helix</keyword>
<dbReference type="InterPro" id="IPR006136">
    <property type="entry name" value="FlhB"/>
</dbReference>
<comment type="similarity">
    <text evidence="2 13">Belongs to the type III secretion exporter family.</text>
</comment>
<dbReference type="Pfam" id="PF01312">
    <property type="entry name" value="Bac_export_2"/>
    <property type="match status" value="1"/>
</dbReference>
<dbReference type="AlphaFoldDB" id="A0A7W6GH99"/>
<keyword evidence="5 13" id="KW-1003">Cell membrane</keyword>
<keyword evidence="7 13" id="KW-1005">Bacterial flagellum biogenesis</keyword>
<reference evidence="14 15" key="1">
    <citation type="submission" date="2020-08" db="EMBL/GenBank/DDBJ databases">
        <title>Genomic Encyclopedia of Type Strains, Phase IV (KMG-IV): sequencing the most valuable type-strain genomes for metagenomic binning, comparative biology and taxonomic classification.</title>
        <authorList>
            <person name="Goeker M."/>
        </authorList>
    </citation>
    <scope>NUCLEOTIDE SEQUENCE [LARGE SCALE GENOMIC DNA]</scope>
    <source>
        <strain evidence="14 15">DSM 25481</strain>
    </source>
</reference>
<comment type="function">
    <text evidence="12 13">Required for formation of the rod structure in the basal body of the flagellar apparatus. Together with FliI and FliH, may constitute the export apparatus of flagellin.</text>
</comment>
<dbReference type="Gene3D" id="6.10.250.2080">
    <property type="match status" value="1"/>
</dbReference>
<keyword evidence="14" id="KW-0966">Cell projection</keyword>
<dbReference type="Gene3D" id="3.40.1690.10">
    <property type="entry name" value="secretion proteins EscU"/>
    <property type="match status" value="1"/>
</dbReference>
<dbReference type="InterPro" id="IPR006135">
    <property type="entry name" value="T3SS_substrate_exporter"/>
</dbReference>
<accession>A0A7W6GH99</accession>
<evidence type="ECO:0000256" key="5">
    <source>
        <dbReference type="ARBA" id="ARBA00022475"/>
    </source>
</evidence>
<dbReference type="RefSeq" id="WP_183395411.1">
    <property type="nucleotide sequence ID" value="NZ_JACIDR010000003.1"/>
</dbReference>
<dbReference type="Proteomes" id="UP000528964">
    <property type="component" value="Unassembled WGS sequence"/>
</dbReference>
<evidence type="ECO:0000313" key="15">
    <source>
        <dbReference type="Proteomes" id="UP000528964"/>
    </source>
</evidence>
<keyword evidence="14" id="KW-0282">Flagellum</keyword>
<feature type="transmembrane region" description="Helical" evidence="13">
    <location>
        <begin position="186"/>
        <end position="212"/>
    </location>
</feature>
<dbReference type="NCBIfam" id="TIGR00328">
    <property type="entry name" value="flhB"/>
    <property type="match status" value="1"/>
</dbReference>
<keyword evidence="10 13" id="KW-0472">Membrane</keyword>
<feature type="transmembrane region" description="Helical" evidence="13">
    <location>
        <begin position="81"/>
        <end position="106"/>
    </location>
</feature>
<dbReference type="InterPro" id="IPR029025">
    <property type="entry name" value="T3SS_substrate_exporter_C"/>
</dbReference>
<keyword evidence="8 13" id="KW-0653">Protein transport</keyword>
<evidence type="ECO:0000256" key="9">
    <source>
        <dbReference type="ARBA" id="ARBA00022989"/>
    </source>
</evidence>
<keyword evidence="11 13" id="KW-1006">Bacterial flagellum protein export</keyword>
<evidence type="ECO:0000256" key="8">
    <source>
        <dbReference type="ARBA" id="ARBA00022927"/>
    </source>
</evidence>
<evidence type="ECO:0000256" key="4">
    <source>
        <dbReference type="ARBA" id="ARBA00022448"/>
    </source>
</evidence>
<evidence type="ECO:0000256" key="6">
    <source>
        <dbReference type="ARBA" id="ARBA00022692"/>
    </source>
</evidence>
<keyword evidence="6 13" id="KW-0812">Transmembrane</keyword>
<protein>
    <recommendedName>
        <fullName evidence="3 13">Flagellar biosynthetic protein FlhB</fullName>
    </recommendedName>
</protein>
<dbReference type="EMBL" id="JACIDR010000003">
    <property type="protein sequence ID" value="MBB3973549.1"/>
    <property type="molecule type" value="Genomic_DNA"/>
</dbReference>
<dbReference type="GO" id="GO:0009306">
    <property type="term" value="P:protein secretion"/>
    <property type="evidence" value="ECO:0007669"/>
    <property type="project" value="InterPro"/>
</dbReference>
<evidence type="ECO:0000256" key="13">
    <source>
        <dbReference type="RuleBase" id="RU364091"/>
    </source>
</evidence>
<sequence>MAESDEGGEKTEEPTRKKIEDALKRGDVAKSQELNVWFGLAATTLALSIFGDGATSSLGEMLTRFLAEPQRFAMDGASLRAMAGGLGFAIAAAVGLPMVLLALAAIAGNLVQHPFQVTTEPLAPKFSKISPASGFKRLFSAESLANFLKGLLKIGIVGAVISSVIWPERARVASLAQGDVAGLLPLLKALSLKVLVASVAVFAVIALADYLWQRRRWRERLKMTLQEVRDEHKQQEGDPHIKARIRSIRAQRSKKRMMAAVPKATVVIANPTHYAVALKYEPGMNAPLCVAKGVDAVALRIRKVAEDAGVAVIENPPLARSLHAAIEVDKEIPAEHYKAVAEVIGFVMRRKGAR</sequence>
<proteinExistence type="inferred from homology"/>
<feature type="transmembrane region" description="Helical" evidence="13">
    <location>
        <begin position="34"/>
        <end position="51"/>
    </location>
</feature>
<dbReference type="GO" id="GO:0005886">
    <property type="term" value="C:plasma membrane"/>
    <property type="evidence" value="ECO:0007669"/>
    <property type="project" value="UniProtKB-SubCell"/>
</dbReference>
<evidence type="ECO:0000256" key="1">
    <source>
        <dbReference type="ARBA" id="ARBA00004651"/>
    </source>
</evidence>
<evidence type="ECO:0000256" key="12">
    <source>
        <dbReference type="ARBA" id="ARBA00025078"/>
    </source>
</evidence>
<evidence type="ECO:0000256" key="3">
    <source>
        <dbReference type="ARBA" id="ARBA00021622"/>
    </source>
</evidence>
<dbReference type="PANTHER" id="PTHR30531">
    <property type="entry name" value="FLAGELLAR BIOSYNTHETIC PROTEIN FLHB"/>
    <property type="match status" value="1"/>
</dbReference>
<keyword evidence="15" id="KW-1185">Reference proteome</keyword>
<comment type="caution">
    <text evidence="14">The sequence shown here is derived from an EMBL/GenBank/DDBJ whole genome shotgun (WGS) entry which is preliminary data.</text>
</comment>
<comment type="subcellular location">
    <subcellularLocation>
        <location evidence="1">Cell membrane</location>
        <topology evidence="1">Multi-pass membrane protein</topology>
    </subcellularLocation>
</comment>
<name>A0A7W6GH99_9HYPH</name>
<evidence type="ECO:0000256" key="10">
    <source>
        <dbReference type="ARBA" id="ARBA00023136"/>
    </source>
</evidence>
<evidence type="ECO:0000256" key="7">
    <source>
        <dbReference type="ARBA" id="ARBA00022795"/>
    </source>
</evidence>
<evidence type="ECO:0000313" key="14">
    <source>
        <dbReference type="EMBL" id="MBB3973549.1"/>
    </source>
</evidence>
<feature type="transmembrane region" description="Helical" evidence="13">
    <location>
        <begin position="146"/>
        <end position="166"/>
    </location>
</feature>
<keyword evidence="14" id="KW-0969">Cilium</keyword>
<dbReference type="GO" id="GO:0044780">
    <property type="term" value="P:bacterial-type flagellum assembly"/>
    <property type="evidence" value="ECO:0007669"/>
    <property type="project" value="InterPro"/>
</dbReference>
<evidence type="ECO:0000256" key="11">
    <source>
        <dbReference type="ARBA" id="ARBA00023225"/>
    </source>
</evidence>
<dbReference type="PANTHER" id="PTHR30531:SF12">
    <property type="entry name" value="FLAGELLAR BIOSYNTHETIC PROTEIN FLHB"/>
    <property type="match status" value="1"/>
</dbReference>
<gene>
    <name evidence="13" type="primary">flhB</name>
    <name evidence="14" type="ORF">GGR24_002219</name>
</gene>
<keyword evidence="4 13" id="KW-0813">Transport</keyword>
<organism evidence="14 15">
    <name type="scientific">Hansschlegelia beijingensis</name>
    <dbReference type="NCBI Taxonomy" id="1133344"/>
    <lineage>
        <taxon>Bacteria</taxon>
        <taxon>Pseudomonadati</taxon>
        <taxon>Pseudomonadota</taxon>
        <taxon>Alphaproteobacteria</taxon>
        <taxon>Hyphomicrobiales</taxon>
        <taxon>Methylopilaceae</taxon>
        <taxon>Hansschlegelia</taxon>
    </lineage>
</organism>
<dbReference type="SUPFAM" id="SSF160544">
    <property type="entry name" value="EscU C-terminal domain-like"/>
    <property type="match status" value="1"/>
</dbReference>